<comment type="caution">
    <text evidence="4">The sequence shown here is derived from an EMBL/GenBank/DDBJ whole genome shotgun (WGS) entry which is preliminary data.</text>
</comment>
<dbReference type="InterPro" id="IPR052918">
    <property type="entry name" value="Motility_Chemotaxis_Reg"/>
</dbReference>
<dbReference type="RefSeq" id="WP_105045639.1">
    <property type="nucleotide sequence ID" value="NZ_CP150662.1"/>
</dbReference>
<name>A0A2S7WB89_9FLAO</name>
<proteinExistence type="predicted"/>
<accession>A0A2S7WB89</accession>
<feature type="chain" id="PRO_5015565833" description="Secretion system C-terminal sorting domain-containing protein" evidence="2">
    <location>
        <begin position="20"/>
        <end position="563"/>
    </location>
</feature>
<dbReference type="OrthoDB" id="1377410at2"/>
<evidence type="ECO:0000259" key="3">
    <source>
        <dbReference type="Pfam" id="PF18962"/>
    </source>
</evidence>
<dbReference type="NCBIfam" id="TIGR04183">
    <property type="entry name" value="Por_Secre_tail"/>
    <property type="match status" value="1"/>
</dbReference>
<sequence length="563" mass="60901">MKYKLLFLLFICSFLSINAQTFDWGKIIGGTGIETINSVTKNPTGIFIVGSFQGIVDFNSSSGTNNFSSKGGKDVFVLKTDFDGNYLWAITFGGTGDDEAVSVIADNSGILIAGNFTSTVDFNPGSGTNNSTSNGGTDIFYVKLNNLGTYTYHKTIGGTADDVAKKIVFDGVNIPYLAGSFRNTVDFNPDSPTNNLSTSGGVDGFVMKINPSNGGLIWVKQFQSVGTNSYITINDIGVDSQSNIFIGGNFFNSVDIDPSPSSLIMTTVNLSNGTAQNVFLIKLDSGGNYLSYTTLRPTTSCDLVSLKIDSNDNIISTGAFSGNIDFNPGSAVNQINANGTTRTFVWKLTNSFVFGFVGSFSGNAANWPYHLYLDSNDAIYVSGQFSGSADFDINSPQNVLVSPGSYDAYFVKINSNTTFGFAKAVSGFDYNIGKAILVNGTSVYTFGDFKSTVDLNPDSAVQNVTSNGNYDIFYQRFTDNTLSSNDYLESSFKIFPNPTKNYLNVTTNSNYFSYQIYSIQGKVLQSGQSNTFNKIDVTKLNSGIYFLKASIDNQQVIKKFIKY</sequence>
<reference evidence="4 5" key="1">
    <citation type="submission" date="2016-12" db="EMBL/GenBank/DDBJ databases">
        <title>Trade-off between light-utilization and light-protection in marine flavobacteria.</title>
        <authorList>
            <person name="Kumagai Y."/>
            <person name="Yoshizawa S."/>
            <person name="Kogure K."/>
            <person name="Iwasaki W."/>
        </authorList>
    </citation>
    <scope>NUCLEOTIDE SEQUENCE [LARGE SCALE GENOMIC DNA]</scope>
    <source>
        <strain evidence="4 5">KCTC 22729</strain>
    </source>
</reference>
<evidence type="ECO:0000313" key="4">
    <source>
        <dbReference type="EMBL" id="PQJ74492.1"/>
    </source>
</evidence>
<dbReference type="PANTHER" id="PTHR35580">
    <property type="entry name" value="CELL SURFACE GLYCOPROTEIN (S-LAYER PROTEIN)-LIKE PROTEIN"/>
    <property type="match status" value="1"/>
</dbReference>
<dbReference type="PANTHER" id="PTHR35580:SF1">
    <property type="entry name" value="PHYTASE-LIKE DOMAIN-CONTAINING PROTEIN"/>
    <property type="match status" value="1"/>
</dbReference>
<feature type="signal peptide" evidence="2">
    <location>
        <begin position="1"/>
        <end position="19"/>
    </location>
</feature>
<dbReference type="Proteomes" id="UP000237608">
    <property type="component" value="Unassembled WGS sequence"/>
</dbReference>
<gene>
    <name evidence="4" type="ORF">BTO13_04070</name>
</gene>
<dbReference type="InterPro" id="IPR026444">
    <property type="entry name" value="Secre_tail"/>
</dbReference>
<evidence type="ECO:0000256" key="2">
    <source>
        <dbReference type="SAM" id="SignalP"/>
    </source>
</evidence>
<protein>
    <recommendedName>
        <fullName evidence="3">Secretion system C-terminal sorting domain-containing protein</fullName>
    </recommendedName>
</protein>
<evidence type="ECO:0000256" key="1">
    <source>
        <dbReference type="ARBA" id="ARBA00022729"/>
    </source>
</evidence>
<keyword evidence="5" id="KW-1185">Reference proteome</keyword>
<dbReference type="EMBL" id="MSCL01000001">
    <property type="protein sequence ID" value="PQJ74492.1"/>
    <property type="molecule type" value="Genomic_DNA"/>
</dbReference>
<evidence type="ECO:0000313" key="5">
    <source>
        <dbReference type="Proteomes" id="UP000237608"/>
    </source>
</evidence>
<keyword evidence="1 2" id="KW-0732">Signal</keyword>
<dbReference type="AlphaFoldDB" id="A0A2S7WB89"/>
<dbReference type="Pfam" id="PF18962">
    <property type="entry name" value="Por_Secre_tail"/>
    <property type="match status" value="1"/>
</dbReference>
<feature type="domain" description="Secretion system C-terminal sorting" evidence="3">
    <location>
        <begin position="494"/>
        <end position="561"/>
    </location>
</feature>
<organism evidence="4 5">
    <name type="scientific">Polaribacter gangjinensis</name>
    <dbReference type="NCBI Taxonomy" id="574710"/>
    <lineage>
        <taxon>Bacteria</taxon>
        <taxon>Pseudomonadati</taxon>
        <taxon>Bacteroidota</taxon>
        <taxon>Flavobacteriia</taxon>
        <taxon>Flavobacteriales</taxon>
        <taxon>Flavobacteriaceae</taxon>
    </lineage>
</organism>